<comment type="caution">
    <text evidence="5">The sequence shown here is derived from an EMBL/GenBank/DDBJ whole genome shotgun (WGS) entry which is preliminary data.</text>
</comment>
<gene>
    <name evidence="5" type="ORF">KUTeg_004054</name>
</gene>
<dbReference type="PANTHER" id="PTHR19232:SF7">
    <property type="entry name" value="CENTROCORTIN, ISOFORM A"/>
    <property type="match status" value="1"/>
</dbReference>
<proteinExistence type="inferred from homology"/>
<evidence type="ECO:0000256" key="4">
    <source>
        <dbReference type="SAM" id="MobiDB-lite"/>
    </source>
</evidence>
<dbReference type="EMBL" id="JARBDR010000214">
    <property type="protein sequence ID" value="KAJ8318963.1"/>
    <property type="molecule type" value="Genomic_DNA"/>
</dbReference>
<feature type="compositionally biased region" description="Polar residues" evidence="4">
    <location>
        <begin position="410"/>
        <end position="420"/>
    </location>
</feature>
<dbReference type="PANTHER" id="PTHR19232">
    <property type="entry name" value="CENTROCORTIN FAMILY MEMBER"/>
    <property type="match status" value="1"/>
</dbReference>
<evidence type="ECO:0000256" key="1">
    <source>
        <dbReference type="ARBA" id="ARBA00009019"/>
    </source>
</evidence>
<evidence type="ECO:0000313" key="5">
    <source>
        <dbReference type="EMBL" id="KAJ8318963.1"/>
    </source>
</evidence>
<organism evidence="5 6">
    <name type="scientific">Tegillarca granosa</name>
    <name type="common">Malaysian cockle</name>
    <name type="synonym">Anadara granosa</name>
    <dbReference type="NCBI Taxonomy" id="220873"/>
    <lineage>
        <taxon>Eukaryota</taxon>
        <taxon>Metazoa</taxon>
        <taxon>Spiralia</taxon>
        <taxon>Lophotrochozoa</taxon>
        <taxon>Mollusca</taxon>
        <taxon>Bivalvia</taxon>
        <taxon>Autobranchia</taxon>
        <taxon>Pteriomorphia</taxon>
        <taxon>Arcoida</taxon>
        <taxon>Arcoidea</taxon>
        <taxon>Arcidae</taxon>
        <taxon>Tegillarca</taxon>
    </lineage>
</organism>
<sequence>MHRRHFSNEDDKMMLQEEIIEDGDGDEESWYQNDLHLAAELGKALLERNRELESQLMQYQQNNYEQTLEIQFLTKQLESIRANTDSRMRVYEELDKSVQELEKTNQRLIEEMDKAEEKRKQLKQKQESRRAISLANLTENSDYLKNLCISDLHWTYTEKFKNLPLNPYEIEIKNLQDTIKQLKAQQLIERRKKEDLETEVSLLWEENESLDKKLKDYDQALKRNQGLEEELQQIKVEKGRYCDICGNDIDKIVNNLDGEVEHDDPKLSTEGKVVRLGGGGSVYGSTESVNKIAPDTRDLSPEDPETSGMSILNELETQYQNLFQKYEKLLQGKGKRPGSFSESGETFDEALHRHLAHKEVQTLLKLQKTDACTGGDNVGEEAGSPPPYKSIFRDIFATLKKSRIEESGELATSANSTPATSPMAPEQRAVAPKFKLLDQLHLLRFDRKQFPRVGKFDHMRLVCDRLHAVYFGQ</sequence>
<feature type="region of interest" description="Disordered" evidence="4">
    <location>
        <begin position="407"/>
        <end position="427"/>
    </location>
</feature>
<keyword evidence="2 3" id="KW-0175">Coiled coil</keyword>
<reference evidence="5 6" key="1">
    <citation type="submission" date="2022-12" db="EMBL/GenBank/DDBJ databases">
        <title>Chromosome-level genome of Tegillarca granosa.</title>
        <authorList>
            <person name="Kim J."/>
        </authorList>
    </citation>
    <scope>NUCLEOTIDE SEQUENCE [LARGE SCALE GENOMIC DNA]</scope>
    <source>
        <strain evidence="5">Teg-2019</strain>
        <tissue evidence="5">Adductor muscle</tissue>
    </source>
</reference>
<accession>A0ABQ9FNV8</accession>
<evidence type="ECO:0000313" key="6">
    <source>
        <dbReference type="Proteomes" id="UP001217089"/>
    </source>
</evidence>
<feature type="coiled-coil region" evidence="3">
    <location>
        <begin position="165"/>
        <end position="237"/>
    </location>
</feature>
<dbReference type="InterPro" id="IPR026079">
    <property type="entry name" value="CDR2"/>
</dbReference>
<feature type="region of interest" description="Disordered" evidence="4">
    <location>
        <begin position="285"/>
        <end position="306"/>
    </location>
</feature>
<evidence type="ECO:0008006" key="7">
    <source>
        <dbReference type="Google" id="ProtNLM"/>
    </source>
</evidence>
<feature type="coiled-coil region" evidence="3">
    <location>
        <begin position="42"/>
        <end position="132"/>
    </location>
</feature>
<keyword evidence="6" id="KW-1185">Reference proteome</keyword>
<dbReference type="Proteomes" id="UP001217089">
    <property type="component" value="Unassembled WGS sequence"/>
</dbReference>
<comment type="similarity">
    <text evidence="1">Belongs to the CDR2 family.</text>
</comment>
<evidence type="ECO:0000256" key="3">
    <source>
        <dbReference type="SAM" id="Coils"/>
    </source>
</evidence>
<evidence type="ECO:0000256" key="2">
    <source>
        <dbReference type="ARBA" id="ARBA00023054"/>
    </source>
</evidence>
<protein>
    <recommendedName>
        <fullName evidence="7">Cerebellar degeneration-related protein 2</fullName>
    </recommendedName>
</protein>
<name>A0ABQ9FNV8_TEGGR</name>
<feature type="non-terminal residue" evidence="5">
    <location>
        <position position="473"/>
    </location>
</feature>